<comment type="pathway">
    <text evidence="4">Porphyrin-containing compound metabolism.</text>
</comment>
<dbReference type="Proteomes" id="UP000675163">
    <property type="component" value="Unassembled WGS sequence"/>
</dbReference>
<dbReference type="GO" id="GO:0046872">
    <property type="term" value="F:metal ion binding"/>
    <property type="evidence" value="ECO:0007669"/>
    <property type="project" value="UniProtKB-KW"/>
</dbReference>
<evidence type="ECO:0000313" key="9">
    <source>
        <dbReference type="Proteomes" id="UP000675163"/>
    </source>
</evidence>
<evidence type="ECO:0000256" key="1">
    <source>
        <dbReference type="ARBA" id="ARBA00022617"/>
    </source>
</evidence>
<reference evidence="8" key="1">
    <citation type="submission" date="2021-02" db="EMBL/GenBank/DDBJ databases">
        <title>Sequencing the genomes of 1000 actinobacteria strains.</title>
        <authorList>
            <person name="Klenk H.-P."/>
        </authorList>
    </citation>
    <scope>NUCLEOTIDE SEQUENCE</scope>
    <source>
        <strain evidence="8">DSM 22850</strain>
    </source>
</reference>
<dbReference type="InterPro" id="IPR011008">
    <property type="entry name" value="Dimeric_a/b-barrel"/>
</dbReference>
<proteinExistence type="predicted"/>
<evidence type="ECO:0000256" key="2">
    <source>
        <dbReference type="ARBA" id="ARBA00022723"/>
    </source>
</evidence>
<dbReference type="InterPro" id="IPR010644">
    <property type="entry name" value="ChdC/CLD"/>
</dbReference>
<keyword evidence="3" id="KW-0408">Iron</keyword>
<evidence type="ECO:0000313" key="8">
    <source>
        <dbReference type="EMBL" id="MBP1326960.1"/>
    </source>
</evidence>
<accession>A0A940PVG0</accession>
<comment type="catalytic activity">
    <reaction evidence="5">
        <text>Fe-coproporphyrin III + 2 H2O2 + 2 H(+) = heme b + 2 CO2 + 4 H2O</text>
        <dbReference type="Rhea" id="RHEA:56516"/>
        <dbReference type="ChEBI" id="CHEBI:15377"/>
        <dbReference type="ChEBI" id="CHEBI:15378"/>
        <dbReference type="ChEBI" id="CHEBI:16240"/>
        <dbReference type="ChEBI" id="CHEBI:16526"/>
        <dbReference type="ChEBI" id="CHEBI:60344"/>
        <dbReference type="ChEBI" id="CHEBI:68438"/>
        <dbReference type="EC" id="1.3.98.5"/>
    </reaction>
    <physiologicalReaction direction="left-to-right" evidence="5">
        <dbReference type="Rhea" id="RHEA:56517"/>
    </physiologicalReaction>
</comment>
<evidence type="ECO:0000256" key="6">
    <source>
        <dbReference type="ARBA" id="ARBA00049935"/>
    </source>
</evidence>
<dbReference type="GO" id="GO:0016491">
    <property type="term" value="F:oxidoreductase activity"/>
    <property type="evidence" value="ECO:0007669"/>
    <property type="project" value="InterPro"/>
</dbReference>
<keyword evidence="9" id="KW-1185">Reference proteome</keyword>
<dbReference type="EMBL" id="JAFIDA010000001">
    <property type="protein sequence ID" value="MBP1326960.1"/>
    <property type="molecule type" value="Genomic_DNA"/>
</dbReference>
<comment type="caution">
    <text evidence="8">The sequence shown here is derived from an EMBL/GenBank/DDBJ whole genome shotgun (WGS) entry which is preliminary data.</text>
</comment>
<dbReference type="AlphaFoldDB" id="A0A940PVG0"/>
<dbReference type="SUPFAM" id="SSF54909">
    <property type="entry name" value="Dimeric alpha+beta barrel"/>
    <property type="match status" value="1"/>
</dbReference>
<dbReference type="Pfam" id="PF06778">
    <property type="entry name" value="Chlor_dismutase"/>
    <property type="match status" value="1"/>
</dbReference>
<sequence>MSEINEDYDTATESTSIYSMVATFRVSSTHPLVVDGRDVQGLVQELEDVTELLDNEHVTVRGWYDVSGLHHDADLLVWLHGDTAEGLQWGLRELRRSNLLSPLIRVSSSLGVHADGEAPLALDEQPYQWIAVAQRAPLDLAIFEADEVADLASPTAELPVAPRIGRFIELVEIIEVLQ</sequence>
<evidence type="ECO:0000256" key="7">
    <source>
        <dbReference type="ARBA" id="ARBA00050019"/>
    </source>
</evidence>
<comment type="cofactor">
    <cofactor evidence="6">
        <name>Fe-coproporphyrin III</name>
        <dbReference type="ChEBI" id="CHEBI:68438"/>
    </cofactor>
</comment>
<evidence type="ECO:0000256" key="3">
    <source>
        <dbReference type="ARBA" id="ARBA00023004"/>
    </source>
</evidence>
<gene>
    <name evidence="8" type="ORF">JOF28_002192</name>
</gene>
<evidence type="ECO:0000256" key="5">
    <source>
        <dbReference type="ARBA" id="ARBA00049896"/>
    </source>
</evidence>
<organism evidence="8 9">
    <name type="scientific">Leucobacter exalbidus</name>
    <dbReference type="NCBI Taxonomy" id="662960"/>
    <lineage>
        <taxon>Bacteria</taxon>
        <taxon>Bacillati</taxon>
        <taxon>Actinomycetota</taxon>
        <taxon>Actinomycetes</taxon>
        <taxon>Micrococcales</taxon>
        <taxon>Microbacteriaceae</taxon>
        <taxon>Leucobacter</taxon>
    </lineage>
</organism>
<keyword evidence="1" id="KW-0349">Heme</keyword>
<name>A0A940PVG0_9MICO</name>
<evidence type="ECO:0000256" key="4">
    <source>
        <dbReference type="ARBA" id="ARBA00023444"/>
    </source>
</evidence>
<dbReference type="GO" id="GO:0020037">
    <property type="term" value="F:heme binding"/>
    <property type="evidence" value="ECO:0007669"/>
    <property type="project" value="InterPro"/>
</dbReference>
<dbReference type="RefSeq" id="WP_209705784.1">
    <property type="nucleotide sequence ID" value="NZ_JAFIDA010000001.1"/>
</dbReference>
<dbReference type="EC" id="1.3.98.5" evidence="7"/>
<keyword evidence="2" id="KW-0479">Metal-binding</keyword>
<protein>
    <recommendedName>
        <fullName evidence="7">hydrogen peroxide-dependent heme synthase</fullName>
        <ecNumber evidence="7">1.3.98.5</ecNumber>
    </recommendedName>
</protein>